<proteinExistence type="predicted"/>
<dbReference type="SUPFAM" id="SSF89447">
    <property type="entry name" value="AbrB/MazE/MraZ-like"/>
    <property type="match status" value="1"/>
</dbReference>
<dbReference type="EMBL" id="MTEI01000004">
    <property type="protein sequence ID" value="OQW88539.1"/>
    <property type="molecule type" value="Genomic_DNA"/>
</dbReference>
<reference evidence="2" key="1">
    <citation type="submission" date="2017-01" db="EMBL/GenBank/DDBJ databases">
        <title>Novel large sulfur bacteria in the metagenomes of groundwater-fed chemosynthetic microbial mats in the Lake Huron basin.</title>
        <authorList>
            <person name="Sharrar A.M."/>
            <person name="Flood B.E."/>
            <person name="Bailey J.V."/>
            <person name="Jones D.S."/>
            <person name="Biddanda B."/>
            <person name="Ruberg S.A."/>
            <person name="Marcus D.N."/>
            <person name="Dick G.J."/>
        </authorList>
    </citation>
    <scope>NUCLEOTIDE SEQUENCE [LARGE SCALE GENOMIC DNA]</scope>
    <source>
        <strain evidence="2">A7</strain>
    </source>
</reference>
<dbReference type="AlphaFoldDB" id="A0A1W9KVG3"/>
<dbReference type="InterPro" id="IPR007159">
    <property type="entry name" value="SpoVT-AbrB_dom"/>
</dbReference>
<evidence type="ECO:0000259" key="1">
    <source>
        <dbReference type="SMART" id="SM00966"/>
    </source>
</evidence>
<dbReference type="SMART" id="SM00966">
    <property type="entry name" value="SpoVT_AbrB"/>
    <property type="match status" value="1"/>
</dbReference>
<sequence length="74" mass="8286">MSVLRLTQIGNSVGVILPKETLARLKLVKGDTVFLTDAANGVTLTPYDPALEEQLKLGREFMHDYRDTFHQLAK</sequence>
<dbReference type="Pfam" id="PF04014">
    <property type="entry name" value="MazE_antitoxin"/>
    <property type="match status" value="1"/>
</dbReference>
<protein>
    <submittedName>
        <fullName evidence="2">Transcriptional regulator</fullName>
    </submittedName>
</protein>
<name>A0A1W9KVG3_9BURK</name>
<dbReference type="NCBIfam" id="TIGR02609">
    <property type="entry name" value="doc_partner"/>
    <property type="match status" value="1"/>
</dbReference>
<gene>
    <name evidence="2" type="ORF">BWK72_09395</name>
</gene>
<organism evidence="2">
    <name type="scientific">Rhodoferax ferrireducens</name>
    <dbReference type="NCBI Taxonomy" id="192843"/>
    <lineage>
        <taxon>Bacteria</taxon>
        <taxon>Pseudomonadati</taxon>
        <taxon>Pseudomonadota</taxon>
        <taxon>Betaproteobacteria</taxon>
        <taxon>Burkholderiales</taxon>
        <taxon>Comamonadaceae</taxon>
        <taxon>Rhodoferax</taxon>
    </lineage>
</organism>
<accession>A0A1W9KVG3</accession>
<dbReference type="InterPro" id="IPR037914">
    <property type="entry name" value="SpoVT-AbrB_sf"/>
</dbReference>
<dbReference type="GO" id="GO:0003677">
    <property type="term" value="F:DNA binding"/>
    <property type="evidence" value="ECO:0007669"/>
    <property type="project" value="InterPro"/>
</dbReference>
<dbReference type="Proteomes" id="UP000192505">
    <property type="component" value="Unassembled WGS sequence"/>
</dbReference>
<feature type="domain" description="SpoVT-AbrB" evidence="1">
    <location>
        <begin position="7"/>
        <end position="52"/>
    </location>
</feature>
<comment type="caution">
    <text evidence="2">The sequence shown here is derived from an EMBL/GenBank/DDBJ whole genome shotgun (WGS) entry which is preliminary data.</text>
</comment>
<dbReference type="Gene3D" id="2.10.260.10">
    <property type="match status" value="1"/>
</dbReference>
<dbReference type="InterPro" id="IPR013432">
    <property type="entry name" value="Doc_partner"/>
</dbReference>
<evidence type="ECO:0000313" key="2">
    <source>
        <dbReference type="EMBL" id="OQW88539.1"/>
    </source>
</evidence>